<keyword evidence="2" id="KW-1185">Reference proteome</keyword>
<name>A0ABU0J153_9HYPH</name>
<dbReference type="PANTHER" id="PTHR35788">
    <property type="entry name" value="EXPORTED PROTEIN-RELATED"/>
    <property type="match status" value="1"/>
</dbReference>
<dbReference type="InterPro" id="IPR007391">
    <property type="entry name" value="Vancomycin_resist_VanW"/>
</dbReference>
<dbReference type="Pfam" id="PF13692">
    <property type="entry name" value="Glyco_trans_1_4"/>
    <property type="match status" value="1"/>
</dbReference>
<proteinExistence type="predicted"/>
<sequence>MSTTLALPSRAVPSRADALLFRTKTTVLRGLRGLRETLDGTRAAHHGAGGVLAEAPVVATVRSPLWTGLAGEKDRALTAGKVQNLRVALRGIDGVEVPAGAVFSFWRQVGRATRRRGFVAGRELREGCLVSSVGGGLCQLSNALYEAALQAGFEIVERHAHSRVVPGSRAQAGRDATVFWNYVDLRFRSPRPFRIEARMTADALELVLRSGVPGVLDRLGEPAAPDGRGDAHDCTSCGQTSCRLNNPDTALTRHLPTAWLLDAATPEFAALFAERATRRDALVLPTRLFGGPRYGWARGRCGAEASADLAALRRSLALRRAPQGAALQARILEADDRLAASHARRLSHLHTHLVVSQNLLPHLWRLGALQGRSFEVLMERLPLDVLQAQLDEALARHPESLTLGDFRAPDAVVAAERAALDAAARLITAHRGIAALFPGRTQLLDWAAAAPLASRRGGRAILLPASALGRKGVHALRAAITGLDIEVLVQGGAVEHAGFWGNRPVRRLMPGEAPAELAAVVLPAIVEHQPRALLRALAAGIPVIATAACGLGERDGLTVVPADDPAALRAAIAAVL</sequence>
<evidence type="ECO:0000313" key="2">
    <source>
        <dbReference type="Proteomes" id="UP001242480"/>
    </source>
</evidence>
<dbReference type="RefSeq" id="WP_307268463.1">
    <property type="nucleotide sequence ID" value="NZ_JAUSVX010000001.1"/>
</dbReference>
<dbReference type="Pfam" id="PF04294">
    <property type="entry name" value="VanW"/>
    <property type="match status" value="1"/>
</dbReference>
<accession>A0ABU0J153</accession>
<dbReference type="SUPFAM" id="SSF53756">
    <property type="entry name" value="UDP-Glycosyltransferase/glycogen phosphorylase"/>
    <property type="match status" value="1"/>
</dbReference>
<dbReference type="Gene3D" id="3.40.50.2000">
    <property type="entry name" value="Glycogen Phosphorylase B"/>
    <property type="match status" value="1"/>
</dbReference>
<reference evidence="1 2" key="1">
    <citation type="submission" date="2023-07" db="EMBL/GenBank/DDBJ databases">
        <title>Genomic Encyclopedia of Type Strains, Phase IV (KMG-IV): sequencing the most valuable type-strain genomes for metagenomic binning, comparative biology and taxonomic classification.</title>
        <authorList>
            <person name="Goeker M."/>
        </authorList>
    </citation>
    <scope>NUCLEOTIDE SEQUENCE [LARGE SCALE GENOMIC DNA]</scope>
    <source>
        <strain evidence="1 2">DSM 19619</strain>
    </source>
</reference>
<protein>
    <submittedName>
        <fullName evidence="1">Vancomycin resistance protein VanW</fullName>
    </submittedName>
</protein>
<organism evidence="1 2">
    <name type="scientific">Labrys wisconsinensis</name>
    <dbReference type="NCBI Taxonomy" id="425677"/>
    <lineage>
        <taxon>Bacteria</taxon>
        <taxon>Pseudomonadati</taxon>
        <taxon>Pseudomonadota</taxon>
        <taxon>Alphaproteobacteria</taxon>
        <taxon>Hyphomicrobiales</taxon>
        <taxon>Xanthobacteraceae</taxon>
        <taxon>Labrys</taxon>
    </lineage>
</organism>
<dbReference type="Proteomes" id="UP001242480">
    <property type="component" value="Unassembled WGS sequence"/>
</dbReference>
<dbReference type="InterPro" id="IPR052913">
    <property type="entry name" value="Glycopeptide_resist_protein"/>
</dbReference>
<dbReference type="EMBL" id="JAUSVX010000001">
    <property type="protein sequence ID" value="MDQ0467995.1"/>
    <property type="molecule type" value="Genomic_DNA"/>
</dbReference>
<gene>
    <name evidence="1" type="ORF">QO011_000990</name>
</gene>
<evidence type="ECO:0000313" key="1">
    <source>
        <dbReference type="EMBL" id="MDQ0467995.1"/>
    </source>
</evidence>
<dbReference type="PANTHER" id="PTHR35788:SF1">
    <property type="entry name" value="EXPORTED PROTEIN"/>
    <property type="match status" value="1"/>
</dbReference>
<comment type="caution">
    <text evidence="1">The sequence shown here is derived from an EMBL/GenBank/DDBJ whole genome shotgun (WGS) entry which is preliminary data.</text>
</comment>